<sequence length="375" mass="41598">MAIRIAFAARLAGLLTLSGVLACGQSLPVLASSGGPGAVEGETLNAEDGAQAETLTDDVLEYGELQAMIRNYNPTMEEAWFSYNETLQEYADAREQLKFEQWGAYTDTKDAKDSGDTEQYSYYSSEEEIYRSAASTYYTMYDRMQSASSTSSMRQTERQLTAAAQSLMISYETMRLEADTARKMLELYEKEYDLVLAGVQAGTATEADVLEAQDYVLTAQSSLASAQSAMESVYDSLCLTVGRDTDGSLTIASIPEADESRISAMNLETDTQKAIGNNTTLINERHTSAESSTAGSENKKRSVAESEEKRETWGSETRRDEICIRGWRSQRENLPGKSSKSMPENSRRLWQRIDGVWYCLDEESGAWIPKAFPHL</sequence>
<proteinExistence type="predicted"/>
<feature type="compositionally biased region" description="Basic and acidic residues" evidence="1">
    <location>
        <begin position="297"/>
        <end position="315"/>
    </location>
</feature>
<dbReference type="SUPFAM" id="SSF56954">
    <property type="entry name" value="Outer membrane efflux proteins (OEP)"/>
    <property type="match status" value="1"/>
</dbReference>
<gene>
    <name evidence="3" type="ORF">H9704_00245</name>
</gene>
<feature type="chain" id="PRO_5039609390" evidence="2">
    <location>
        <begin position="32"/>
        <end position="375"/>
    </location>
</feature>
<dbReference type="PROSITE" id="PS51257">
    <property type="entry name" value="PROKAR_LIPOPROTEIN"/>
    <property type="match status" value="1"/>
</dbReference>
<reference evidence="3" key="1">
    <citation type="journal article" date="2021" name="PeerJ">
        <title>Extensive microbial diversity within the chicken gut microbiome revealed by metagenomics and culture.</title>
        <authorList>
            <person name="Gilroy R."/>
            <person name="Ravi A."/>
            <person name="Getino M."/>
            <person name="Pursley I."/>
            <person name="Horton D.L."/>
            <person name="Alikhan N.F."/>
            <person name="Baker D."/>
            <person name="Gharbi K."/>
            <person name="Hall N."/>
            <person name="Watson M."/>
            <person name="Adriaenssens E.M."/>
            <person name="Foster-Nyarko E."/>
            <person name="Jarju S."/>
            <person name="Secka A."/>
            <person name="Antonio M."/>
            <person name="Oren A."/>
            <person name="Chaudhuri R.R."/>
            <person name="La Ragione R."/>
            <person name="Hildebrand F."/>
            <person name="Pallen M.J."/>
        </authorList>
    </citation>
    <scope>NUCLEOTIDE SEQUENCE</scope>
    <source>
        <strain evidence="3">CHK180-15479</strain>
    </source>
</reference>
<feature type="compositionally biased region" description="Polar residues" evidence="1">
    <location>
        <begin position="273"/>
        <end position="282"/>
    </location>
</feature>
<feature type="signal peptide" evidence="2">
    <location>
        <begin position="1"/>
        <end position="31"/>
    </location>
</feature>
<evidence type="ECO:0000313" key="4">
    <source>
        <dbReference type="Proteomes" id="UP000823910"/>
    </source>
</evidence>
<dbReference type="AlphaFoldDB" id="A0A9D2MX71"/>
<evidence type="ECO:0000256" key="2">
    <source>
        <dbReference type="SAM" id="SignalP"/>
    </source>
</evidence>
<comment type="caution">
    <text evidence="3">The sequence shown here is derived from an EMBL/GenBank/DDBJ whole genome shotgun (WGS) entry which is preliminary data.</text>
</comment>
<dbReference type="EMBL" id="DWWT01000002">
    <property type="protein sequence ID" value="HJC04590.1"/>
    <property type="molecule type" value="Genomic_DNA"/>
</dbReference>
<evidence type="ECO:0000256" key="1">
    <source>
        <dbReference type="SAM" id="MobiDB-lite"/>
    </source>
</evidence>
<evidence type="ECO:0000313" key="3">
    <source>
        <dbReference type="EMBL" id="HJC04590.1"/>
    </source>
</evidence>
<name>A0A9D2MX71_9FIRM</name>
<reference evidence="3" key="2">
    <citation type="submission" date="2021-04" db="EMBL/GenBank/DDBJ databases">
        <authorList>
            <person name="Gilroy R."/>
        </authorList>
    </citation>
    <scope>NUCLEOTIDE SEQUENCE</scope>
    <source>
        <strain evidence="3">CHK180-15479</strain>
    </source>
</reference>
<keyword evidence="2" id="KW-0732">Signal</keyword>
<protein>
    <submittedName>
        <fullName evidence="3">TolC family protein</fullName>
    </submittedName>
</protein>
<accession>A0A9D2MX71</accession>
<organism evidence="3 4">
    <name type="scientific">Candidatus Enterocloster excrementipullorum</name>
    <dbReference type="NCBI Taxonomy" id="2838559"/>
    <lineage>
        <taxon>Bacteria</taxon>
        <taxon>Bacillati</taxon>
        <taxon>Bacillota</taxon>
        <taxon>Clostridia</taxon>
        <taxon>Lachnospirales</taxon>
        <taxon>Lachnospiraceae</taxon>
        <taxon>Enterocloster</taxon>
    </lineage>
</organism>
<dbReference type="Gene3D" id="1.20.1600.10">
    <property type="entry name" value="Outer membrane efflux proteins (OEP)"/>
    <property type="match status" value="1"/>
</dbReference>
<feature type="region of interest" description="Disordered" evidence="1">
    <location>
        <begin position="273"/>
        <end position="315"/>
    </location>
</feature>
<dbReference type="GO" id="GO:0015562">
    <property type="term" value="F:efflux transmembrane transporter activity"/>
    <property type="evidence" value="ECO:0007669"/>
    <property type="project" value="InterPro"/>
</dbReference>
<dbReference type="Proteomes" id="UP000823910">
    <property type="component" value="Unassembled WGS sequence"/>
</dbReference>